<proteinExistence type="predicted"/>
<gene>
    <name evidence="1" type="ORF">NG900_20730</name>
</gene>
<dbReference type="Proteomes" id="UP001162811">
    <property type="component" value="Unassembled WGS sequence"/>
</dbReference>
<sequence length="65" mass="7232">MPISSRKSRLQGGFFVERAAKVDRHCTGTISDPESAFHIAKFAPEFPDAAFPFSEKAFRIAKFIA</sequence>
<reference evidence="1" key="2">
    <citation type="journal article" date="2023" name="Front. Microbiol.">
        <title>Ralstonia chuxiongensis sp. nov., Ralstonia mojiangensis sp. nov., and Ralstonia soli sp. nov., isolated from tobacco fields, are three novel species in the family Burkholderiaceae.</title>
        <authorList>
            <person name="Lu C.H."/>
            <person name="Zhang Y.Y."/>
            <person name="Jiang N."/>
            <person name="Chen W."/>
            <person name="Shao X."/>
            <person name="Zhao Z.M."/>
            <person name="Lu W.L."/>
            <person name="Hu X."/>
            <person name="Xi Y.X."/>
            <person name="Zou S.Y."/>
            <person name="Wei Q.J."/>
            <person name="Lin Z.L."/>
            <person name="Gong L."/>
            <person name="Gai X.T."/>
            <person name="Zhang L.Q."/>
            <person name="Li J.Y."/>
            <person name="Jin Y."/>
            <person name="Xia Z.Y."/>
        </authorList>
    </citation>
    <scope>NUCLEOTIDE SEQUENCE</scope>
    <source>
        <strain evidence="1">21MJYT02-11</strain>
    </source>
</reference>
<protein>
    <submittedName>
        <fullName evidence="1">Uncharacterized protein</fullName>
    </submittedName>
</protein>
<reference evidence="1" key="1">
    <citation type="submission" date="2022-06" db="EMBL/GenBank/DDBJ databases">
        <authorList>
            <person name="Lu C.-H."/>
        </authorList>
    </citation>
    <scope>NUCLEOTIDE SEQUENCE</scope>
    <source>
        <strain evidence="1">21MJYT02-11</strain>
    </source>
</reference>
<accession>A0ABT1AQQ6</accession>
<evidence type="ECO:0000313" key="2">
    <source>
        <dbReference type="Proteomes" id="UP001162811"/>
    </source>
</evidence>
<comment type="caution">
    <text evidence="1">The sequence shown here is derived from an EMBL/GenBank/DDBJ whole genome shotgun (WGS) entry which is preliminary data.</text>
</comment>
<dbReference type="RefSeq" id="WP_252683239.1">
    <property type="nucleotide sequence ID" value="NZ_JAMXHT010000007.1"/>
</dbReference>
<organism evidence="1 2">
    <name type="scientific">Ralstonia soli</name>
    <dbReference type="NCBI Taxonomy" id="2953896"/>
    <lineage>
        <taxon>Bacteria</taxon>
        <taxon>Pseudomonadati</taxon>
        <taxon>Pseudomonadota</taxon>
        <taxon>Betaproteobacteria</taxon>
        <taxon>Burkholderiales</taxon>
        <taxon>Burkholderiaceae</taxon>
        <taxon>Ralstonia</taxon>
    </lineage>
</organism>
<name>A0ABT1AQQ6_9RALS</name>
<dbReference type="EMBL" id="JAMXHT010000007">
    <property type="protein sequence ID" value="MCO5400631.1"/>
    <property type="molecule type" value="Genomic_DNA"/>
</dbReference>
<evidence type="ECO:0000313" key="1">
    <source>
        <dbReference type="EMBL" id="MCO5400631.1"/>
    </source>
</evidence>
<keyword evidence="2" id="KW-1185">Reference proteome</keyword>